<keyword evidence="6" id="KW-0067">ATP-binding</keyword>
<dbReference type="InterPro" id="IPR004821">
    <property type="entry name" value="Cyt_trans-like"/>
</dbReference>
<evidence type="ECO:0000313" key="11">
    <source>
        <dbReference type="Proteomes" id="UP000054251"/>
    </source>
</evidence>
<dbReference type="Gene3D" id="3.40.50.620">
    <property type="entry name" value="HUPs"/>
    <property type="match status" value="1"/>
</dbReference>
<dbReference type="PANTHER" id="PTHR31285:SF0">
    <property type="entry name" value="NICOTINAMIDE MONONUCLEOTIDE ADENYLYLTRANSFERASE"/>
    <property type="match status" value="1"/>
</dbReference>
<dbReference type="GO" id="GO:0000309">
    <property type="term" value="F:nicotinamide-nucleotide adenylyltransferase activity"/>
    <property type="evidence" value="ECO:0007669"/>
    <property type="project" value="UniProtKB-EC"/>
</dbReference>
<keyword evidence="4" id="KW-0548">Nucleotidyltransferase</keyword>
<evidence type="ECO:0000256" key="4">
    <source>
        <dbReference type="ARBA" id="ARBA00022695"/>
    </source>
</evidence>
<keyword evidence="2" id="KW-0662">Pyridine nucleotide biosynthesis</keyword>
<dbReference type="GO" id="GO:0009435">
    <property type="term" value="P:NAD+ biosynthetic process"/>
    <property type="evidence" value="ECO:0007669"/>
    <property type="project" value="UniProtKB-UniPathway"/>
</dbReference>
<comment type="catalytic activity">
    <reaction evidence="8">
        <text>beta-nicotinamide D-ribonucleotide + ATP + H(+) = diphosphate + NAD(+)</text>
        <dbReference type="Rhea" id="RHEA:21360"/>
        <dbReference type="ChEBI" id="CHEBI:14649"/>
        <dbReference type="ChEBI" id="CHEBI:15378"/>
        <dbReference type="ChEBI" id="CHEBI:30616"/>
        <dbReference type="ChEBI" id="CHEBI:33019"/>
        <dbReference type="ChEBI" id="CHEBI:57540"/>
        <dbReference type="EC" id="2.7.7.1"/>
    </reaction>
</comment>
<evidence type="ECO:0000256" key="6">
    <source>
        <dbReference type="ARBA" id="ARBA00022840"/>
    </source>
</evidence>
<dbReference type="InterPro" id="IPR014729">
    <property type="entry name" value="Rossmann-like_a/b/a_fold"/>
</dbReference>
<evidence type="ECO:0000256" key="7">
    <source>
        <dbReference type="ARBA" id="ARBA00023027"/>
    </source>
</evidence>
<dbReference type="CDD" id="cd02165">
    <property type="entry name" value="NMNAT"/>
    <property type="match status" value="1"/>
</dbReference>
<dbReference type="PANTHER" id="PTHR31285">
    <property type="entry name" value="NICOTINAMIDE MONONUCLEOTIDE ADENYLYLTRANSFERASE"/>
    <property type="match status" value="1"/>
</dbReference>
<dbReference type="OrthoDB" id="5591297at2759"/>
<organism evidence="10 11">
    <name type="scientific">Debaryomyces fabryi</name>
    <dbReference type="NCBI Taxonomy" id="58627"/>
    <lineage>
        <taxon>Eukaryota</taxon>
        <taxon>Fungi</taxon>
        <taxon>Dikarya</taxon>
        <taxon>Ascomycota</taxon>
        <taxon>Saccharomycotina</taxon>
        <taxon>Pichiomycetes</taxon>
        <taxon>Debaryomycetaceae</taxon>
        <taxon>Debaryomyces</taxon>
    </lineage>
</organism>
<evidence type="ECO:0000256" key="2">
    <source>
        <dbReference type="ARBA" id="ARBA00022642"/>
    </source>
</evidence>
<protein>
    <recommendedName>
        <fullName evidence="9">Cytidyltransferase-like domain-containing protein</fullName>
    </recommendedName>
</protein>
<keyword evidence="11" id="KW-1185">Reference proteome</keyword>
<dbReference type="SUPFAM" id="SSF52374">
    <property type="entry name" value="Nucleotidylyl transferase"/>
    <property type="match status" value="1"/>
</dbReference>
<keyword evidence="3" id="KW-0808">Transferase</keyword>
<evidence type="ECO:0000256" key="1">
    <source>
        <dbReference type="ARBA" id="ARBA00004790"/>
    </source>
</evidence>
<dbReference type="EMBL" id="LMYN01000229">
    <property type="protein sequence ID" value="KRZ98681.1"/>
    <property type="molecule type" value="Genomic_DNA"/>
</dbReference>
<dbReference type="GO" id="GO:0005737">
    <property type="term" value="C:cytoplasm"/>
    <property type="evidence" value="ECO:0007669"/>
    <property type="project" value="TreeGrafter"/>
</dbReference>
<dbReference type="GO" id="GO:0016887">
    <property type="term" value="F:ATP hydrolysis activity"/>
    <property type="evidence" value="ECO:0007669"/>
    <property type="project" value="TreeGrafter"/>
</dbReference>
<evidence type="ECO:0000313" key="10">
    <source>
        <dbReference type="EMBL" id="KRZ98681.1"/>
    </source>
</evidence>
<evidence type="ECO:0000256" key="5">
    <source>
        <dbReference type="ARBA" id="ARBA00022741"/>
    </source>
</evidence>
<accession>A0A0V1PRA5</accession>
<dbReference type="AlphaFoldDB" id="A0A0V1PRA5"/>
<evidence type="ECO:0000256" key="3">
    <source>
        <dbReference type="ARBA" id="ARBA00022679"/>
    </source>
</evidence>
<keyword evidence="5" id="KW-0547">Nucleotide-binding</keyword>
<gene>
    <name evidence="10" type="ORF">AC631_05562</name>
</gene>
<comment type="pathway">
    <text evidence="1">Cofactor biosynthesis; NAD(+) biosynthesis.</text>
</comment>
<dbReference type="Proteomes" id="UP000054251">
    <property type="component" value="Unassembled WGS sequence"/>
</dbReference>
<dbReference type="GO" id="GO:0005634">
    <property type="term" value="C:nucleus"/>
    <property type="evidence" value="ECO:0007669"/>
    <property type="project" value="TreeGrafter"/>
</dbReference>
<dbReference type="GO" id="GO:0005524">
    <property type="term" value="F:ATP binding"/>
    <property type="evidence" value="ECO:0007669"/>
    <property type="project" value="UniProtKB-KW"/>
</dbReference>
<proteinExistence type="predicted"/>
<dbReference type="GeneID" id="26842571"/>
<evidence type="ECO:0000259" key="9">
    <source>
        <dbReference type="Pfam" id="PF01467"/>
    </source>
</evidence>
<reference evidence="10 11" key="1">
    <citation type="submission" date="2015-11" db="EMBL/GenBank/DDBJ databases">
        <title>The genome of Debaryomyces fabryi.</title>
        <authorList>
            <person name="Tafer H."/>
            <person name="Lopandic K."/>
        </authorList>
    </citation>
    <scope>NUCLEOTIDE SEQUENCE [LARGE SCALE GENOMIC DNA]</scope>
    <source>
        <strain evidence="10 11">CBS 789</strain>
    </source>
</reference>
<feature type="domain" description="Cytidyltransferase-like" evidence="9">
    <location>
        <begin position="37"/>
        <end position="109"/>
    </location>
</feature>
<sequence length="267" mass="30187">MSKLLQDFINSKSAFRVIYSTPSNTFEGRIRRICVLDSSFNPPHLGHYSLVKESLICNYNDSPSHNKMVLLLLSVNNADKLTPQPASFHHRIEMMFKLADHIHESLKIDVKVGLTNHAKFVDKSKAICSYLSNDKQLSISSIRLSFLVGFDTLIRILNPKYYVPNSLASALGGFFETSDLFCLTRSDDSISLENQFDYLDSIASGDIDGVPKHWSSNIFLSHNESLELSKISSSSIRSNISHNNEEWFNKVTPDIKNYIANEGIYKD</sequence>
<dbReference type="RefSeq" id="XP_015464784.1">
    <property type="nucleotide sequence ID" value="XM_015614391.1"/>
</dbReference>
<dbReference type="InterPro" id="IPR005248">
    <property type="entry name" value="NadD/NMNAT"/>
</dbReference>
<keyword evidence="7" id="KW-0520">NAD</keyword>
<evidence type="ECO:0000256" key="8">
    <source>
        <dbReference type="ARBA" id="ARBA00049001"/>
    </source>
</evidence>
<dbReference type="UniPathway" id="UPA00253">
    <property type="reaction ID" value="UER00600"/>
</dbReference>
<comment type="caution">
    <text evidence="10">The sequence shown here is derived from an EMBL/GenBank/DDBJ whole genome shotgun (WGS) entry which is preliminary data.</text>
</comment>
<name>A0A0V1PRA5_9ASCO</name>
<dbReference type="Pfam" id="PF01467">
    <property type="entry name" value="CTP_transf_like"/>
    <property type="match status" value="1"/>
</dbReference>